<feature type="domain" description="Amino acid permease/ SLC12A" evidence="6">
    <location>
        <begin position="55"/>
        <end position="473"/>
    </location>
</feature>
<dbReference type="InterPro" id="IPR004841">
    <property type="entry name" value="AA-permease/SLC12A_dom"/>
</dbReference>
<organism evidence="7 8">
    <name type="scientific">Nocardioides luteus</name>
    <dbReference type="NCBI Taxonomy" id="1844"/>
    <lineage>
        <taxon>Bacteria</taxon>
        <taxon>Bacillati</taxon>
        <taxon>Actinomycetota</taxon>
        <taxon>Actinomycetes</taxon>
        <taxon>Propionibacteriales</taxon>
        <taxon>Nocardioidaceae</taxon>
        <taxon>Nocardioides</taxon>
    </lineage>
</organism>
<feature type="transmembrane region" description="Helical" evidence="5">
    <location>
        <begin position="59"/>
        <end position="85"/>
    </location>
</feature>
<dbReference type="Proteomes" id="UP000033772">
    <property type="component" value="Unassembled WGS sequence"/>
</dbReference>
<comment type="caution">
    <text evidence="7">The sequence shown here is derived from an EMBL/GenBank/DDBJ whole genome shotgun (WGS) entry which is preliminary data.</text>
</comment>
<reference evidence="7" key="1">
    <citation type="submission" date="2016-10" db="EMBL/GenBank/DDBJ databases">
        <title>Draft Genome Sequence of Nocardioides luteus Strain BAFB, an Alkane-Degrading Bacterium Isolated from JP-7 Polluted Soil.</title>
        <authorList>
            <person name="Brown L."/>
            <person name="Ruiz O.N."/>
            <person name="Gunasekera T."/>
        </authorList>
    </citation>
    <scope>NUCLEOTIDE SEQUENCE [LARGE SCALE GENOMIC DNA]</scope>
    <source>
        <strain evidence="7">BAFB</strain>
    </source>
</reference>
<keyword evidence="8" id="KW-1185">Reference proteome</keyword>
<evidence type="ECO:0000256" key="5">
    <source>
        <dbReference type="SAM" id="Phobius"/>
    </source>
</evidence>
<evidence type="ECO:0000256" key="2">
    <source>
        <dbReference type="ARBA" id="ARBA00022692"/>
    </source>
</evidence>
<dbReference type="STRING" id="1844.UG56_019370"/>
<evidence type="ECO:0000256" key="4">
    <source>
        <dbReference type="ARBA" id="ARBA00023136"/>
    </source>
</evidence>
<name>A0A1J4N0G3_9ACTN</name>
<feature type="transmembrane region" description="Helical" evidence="5">
    <location>
        <begin position="171"/>
        <end position="193"/>
    </location>
</feature>
<comment type="subcellular location">
    <subcellularLocation>
        <location evidence="1">Membrane</location>
        <topology evidence="1">Multi-pass membrane protein</topology>
    </subcellularLocation>
</comment>
<feature type="transmembrane region" description="Helical" evidence="5">
    <location>
        <begin position="244"/>
        <end position="265"/>
    </location>
</feature>
<dbReference type="OrthoDB" id="137613at2"/>
<keyword evidence="4 5" id="KW-0472">Membrane</keyword>
<feature type="transmembrane region" description="Helical" evidence="5">
    <location>
        <begin position="141"/>
        <end position="159"/>
    </location>
</feature>
<dbReference type="Pfam" id="PF00324">
    <property type="entry name" value="AA_permease"/>
    <property type="match status" value="1"/>
</dbReference>
<proteinExistence type="predicted"/>
<keyword evidence="2 5" id="KW-0812">Transmembrane</keyword>
<dbReference type="Gene3D" id="1.20.1740.10">
    <property type="entry name" value="Amino acid/polyamine transporter I"/>
    <property type="match status" value="1"/>
</dbReference>
<dbReference type="PANTHER" id="PTHR42770">
    <property type="entry name" value="AMINO ACID TRANSPORTER-RELATED"/>
    <property type="match status" value="1"/>
</dbReference>
<dbReference type="GO" id="GO:0016020">
    <property type="term" value="C:membrane"/>
    <property type="evidence" value="ECO:0007669"/>
    <property type="project" value="UniProtKB-SubCell"/>
</dbReference>
<keyword evidence="3 5" id="KW-1133">Transmembrane helix</keyword>
<dbReference type="EMBL" id="JZDQ02000029">
    <property type="protein sequence ID" value="OIJ25078.1"/>
    <property type="molecule type" value="Genomic_DNA"/>
</dbReference>
<feature type="transmembrane region" description="Helical" evidence="5">
    <location>
        <begin position="456"/>
        <end position="476"/>
    </location>
</feature>
<evidence type="ECO:0000256" key="1">
    <source>
        <dbReference type="ARBA" id="ARBA00004141"/>
    </source>
</evidence>
<protein>
    <submittedName>
        <fullName evidence="7">Amino acid transporter</fullName>
    </submittedName>
</protein>
<feature type="transmembrane region" description="Helical" evidence="5">
    <location>
        <begin position="348"/>
        <end position="369"/>
    </location>
</feature>
<gene>
    <name evidence="7" type="ORF">UG56_019370</name>
</gene>
<sequence>MTTAQPATVATAAPPATRRLSGKLGAGSIVFMVVAAAAPLTVIGGGFPLAALLGNGAGVPAMFAIGGVILLFFAVGLSTMSRYVARPGAFFTYVGYGLGRPGGIAAAWLAMLTYTAVQIAVYGFLGLTLAGWVEDKTGLTLPWWAWALAMVAAVGVLGYRHVELSAKVLGALLAAEVGIVMVLSVVILVQGGADGISVSSFTPSVITSGTPALALMFCMAGFIGFESTAIFRDEARDPERTIPLATYAAVAIIAVFYTFTSWALVQGWGDGFTEEIQSDYEGFIGTTTARYLGGAGAEIVAILLMTSLFACVLSFHNVISRYQHSMAHASLLPAAVGKVHGSHGSPHLSSLAQTVTAALFTIAFAVLGLDPFLEVFTWFSGVATFAIVVLMALTCLAVIVYLASNRVGAGLWHTWVAPGIGLVGLVAVTAVLFANFPLLLGDVDAAGAPRFGTLTVTFLIVMAAFPVLGIVQAYVLRRRRPQTYANVIDTISE</sequence>
<feature type="transmembrane region" description="Helical" evidence="5">
    <location>
        <begin position="375"/>
        <end position="403"/>
    </location>
</feature>
<dbReference type="PIRSF" id="PIRSF006060">
    <property type="entry name" value="AA_transporter"/>
    <property type="match status" value="1"/>
</dbReference>
<dbReference type="GO" id="GO:0055085">
    <property type="term" value="P:transmembrane transport"/>
    <property type="evidence" value="ECO:0007669"/>
    <property type="project" value="InterPro"/>
</dbReference>
<evidence type="ECO:0000313" key="8">
    <source>
        <dbReference type="Proteomes" id="UP000033772"/>
    </source>
</evidence>
<dbReference type="AlphaFoldDB" id="A0A1J4N0G3"/>
<dbReference type="RefSeq" id="WP_045548658.1">
    <property type="nucleotide sequence ID" value="NZ_JZDQ02000029.1"/>
</dbReference>
<feature type="transmembrane region" description="Helical" evidence="5">
    <location>
        <begin position="29"/>
        <end position="53"/>
    </location>
</feature>
<dbReference type="PANTHER" id="PTHR42770:SF16">
    <property type="entry name" value="AMINO ACID PERMEASE"/>
    <property type="match status" value="1"/>
</dbReference>
<accession>A0A1J4N0G3</accession>
<feature type="transmembrane region" description="Helical" evidence="5">
    <location>
        <begin position="106"/>
        <end position="129"/>
    </location>
</feature>
<feature type="transmembrane region" description="Helical" evidence="5">
    <location>
        <begin position="213"/>
        <end position="232"/>
    </location>
</feature>
<evidence type="ECO:0000256" key="3">
    <source>
        <dbReference type="ARBA" id="ARBA00022989"/>
    </source>
</evidence>
<dbReference type="InterPro" id="IPR050367">
    <property type="entry name" value="APC_superfamily"/>
</dbReference>
<evidence type="ECO:0000313" key="7">
    <source>
        <dbReference type="EMBL" id="OIJ25078.1"/>
    </source>
</evidence>
<evidence type="ECO:0000259" key="6">
    <source>
        <dbReference type="Pfam" id="PF00324"/>
    </source>
</evidence>
<feature type="transmembrane region" description="Helical" evidence="5">
    <location>
        <begin position="415"/>
        <end position="436"/>
    </location>
</feature>
<feature type="transmembrane region" description="Helical" evidence="5">
    <location>
        <begin position="299"/>
        <end position="319"/>
    </location>
</feature>